<dbReference type="Proteomes" id="UP000253772">
    <property type="component" value="Plasmid p1"/>
</dbReference>
<evidence type="ECO:0000313" key="7">
    <source>
        <dbReference type="Proteomes" id="UP000253772"/>
    </source>
</evidence>
<dbReference type="OrthoDB" id="9133980at2"/>
<dbReference type="InterPro" id="IPR000847">
    <property type="entry name" value="LysR_HTH_N"/>
</dbReference>
<dbReference type="Gene3D" id="3.40.190.290">
    <property type="match status" value="1"/>
</dbReference>
<reference evidence="6 7" key="1">
    <citation type="submission" date="2019-03" db="EMBL/GenBank/DDBJ databases">
        <title>Comparative insights into the high quality Complete genome sequence of highly metal resistant Cupriavidus metallidurans strain BS1 isolated from a gold-copper mine.</title>
        <authorList>
            <person name="Mazhar H.S."/>
            <person name="Rensing C."/>
        </authorList>
    </citation>
    <scope>NUCLEOTIDE SEQUENCE [LARGE SCALE GENOMIC DNA]</scope>
    <source>
        <strain evidence="6 7">BS1</strain>
        <plasmid evidence="6 7">p1</plasmid>
    </source>
</reference>
<dbReference type="GO" id="GO:0005829">
    <property type="term" value="C:cytosol"/>
    <property type="evidence" value="ECO:0007669"/>
    <property type="project" value="TreeGrafter"/>
</dbReference>
<dbReference type="SUPFAM" id="SSF53850">
    <property type="entry name" value="Periplasmic binding protein-like II"/>
    <property type="match status" value="1"/>
</dbReference>
<accession>A0A482J048</accession>
<organism evidence="6 7">
    <name type="scientific">Cupriavidus metallidurans</name>
    <dbReference type="NCBI Taxonomy" id="119219"/>
    <lineage>
        <taxon>Bacteria</taxon>
        <taxon>Pseudomonadati</taxon>
        <taxon>Pseudomonadota</taxon>
        <taxon>Betaproteobacteria</taxon>
        <taxon>Burkholderiales</taxon>
        <taxon>Burkholderiaceae</taxon>
        <taxon>Cupriavidus</taxon>
    </lineage>
</organism>
<protein>
    <submittedName>
        <fullName evidence="6">LysR family transcriptional regulator</fullName>
    </submittedName>
</protein>
<keyword evidence="4" id="KW-0804">Transcription</keyword>
<dbReference type="Pfam" id="PF00126">
    <property type="entry name" value="HTH_1"/>
    <property type="match status" value="1"/>
</dbReference>
<evidence type="ECO:0000259" key="5">
    <source>
        <dbReference type="PROSITE" id="PS50931"/>
    </source>
</evidence>
<geneLocation type="plasmid" evidence="6">
    <name>p1</name>
</geneLocation>
<dbReference type="Pfam" id="PF03466">
    <property type="entry name" value="LysR_substrate"/>
    <property type="match status" value="1"/>
</dbReference>
<dbReference type="EMBL" id="CP037902">
    <property type="protein sequence ID" value="QBP14605.1"/>
    <property type="molecule type" value="Genomic_DNA"/>
</dbReference>
<dbReference type="InterPro" id="IPR050950">
    <property type="entry name" value="HTH-type_LysR_regulators"/>
</dbReference>
<evidence type="ECO:0000256" key="4">
    <source>
        <dbReference type="ARBA" id="ARBA00023163"/>
    </source>
</evidence>
<dbReference type="PANTHER" id="PTHR30419">
    <property type="entry name" value="HTH-TYPE TRANSCRIPTIONAL REGULATOR YBHD"/>
    <property type="match status" value="1"/>
</dbReference>
<dbReference type="PRINTS" id="PR00039">
    <property type="entry name" value="HTHLYSR"/>
</dbReference>
<keyword evidence="2" id="KW-0805">Transcription regulation</keyword>
<dbReference type="AlphaFoldDB" id="A0A482J048"/>
<evidence type="ECO:0000256" key="1">
    <source>
        <dbReference type="ARBA" id="ARBA00009437"/>
    </source>
</evidence>
<name>A0A482J048_9BURK</name>
<dbReference type="InterPro" id="IPR005119">
    <property type="entry name" value="LysR_subst-bd"/>
</dbReference>
<dbReference type="GO" id="GO:0003700">
    <property type="term" value="F:DNA-binding transcription factor activity"/>
    <property type="evidence" value="ECO:0007669"/>
    <property type="project" value="InterPro"/>
</dbReference>
<feature type="domain" description="HTH lysR-type" evidence="5">
    <location>
        <begin position="1"/>
        <end position="58"/>
    </location>
</feature>
<dbReference type="GO" id="GO:0003677">
    <property type="term" value="F:DNA binding"/>
    <property type="evidence" value="ECO:0007669"/>
    <property type="project" value="UniProtKB-KW"/>
</dbReference>
<evidence type="ECO:0000313" key="6">
    <source>
        <dbReference type="EMBL" id="QBP14605.1"/>
    </source>
</evidence>
<dbReference type="PANTHER" id="PTHR30419:SF8">
    <property type="entry name" value="NITROGEN ASSIMILATION TRANSCRIPTIONAL ACTIVATOR-RELATED"/>
    <property type="match status" value="1"/>
</dbReference>
<dbReference type="InterPro" id="IPR036388">
    <property type="entry name" value="WH-like_DNA-bd_sf"/>
</dbReference>
<dbReference type="Gene3D" id="1.10.10.10">
    <property type="entry name" value="Winged helix-like DNA-binding domain superfamily/Winged helix DNA-binding domain"/>
    <property type="match status" value="1"/>
</dbReference>
<comment type="similarity">
    <text evidence="1">Belongs to the LysR transcriptional regulatory family.</text>
</comment>
<evidence type="ECO:0000256" key="3">
    <source>
        <dbReference type="ARBA" id="ARBA00023125"/>
    </source>
</evidence>
<dbReference type="PROSITE" id="PS50931">
    <property type="entry name" value="HTH_LYSR"/>
    <property type="match status" value="1"/>
</dbReference>
<evidence type="ECO:0000256" key="2">
    <source>
        <dbReference type="ARBA" id="ARBA00023015"/>
    </source>
</evidence>
<dbReference type="SUPFAM" id="SSF46785">
    <property type="entry name" value="Winged helix' DNA-binding domain"/>
    <property type="match status" value="1"/>
</dbReference>
<dbReference type="InterPro" id="IPR036390">
    <property type="entry name" value="WH_DNA-bd_sf"/>
</dbReference>
<gene>
    <name evidence="6" type="ORF">DDF84_031570</name>
</gene>
<keyword evidence="3" id="KW-0238">DNA-binding</keyword>
<proteinExistence type="inferred from homology"/>
<keyword evidence="6" id="KW-0614">Plasmid</keyword>
<sequence length="300" mass="33335">MDAKDFEYVLAVETFGGIGRAAESLGMTQPALTKAIQRVEAKVGMPLFERSTKGMNITSEGLVFLQRAKRIRMEYEDALKEMRALRSGTSGILRFGYSPSAPIAMVMGACRQLIRERPIAKLRLTTGIARELGDRLSNGDIDLALSPVPEEAMPGLKIRCVLTDRLVVVADPRNPLLQRPQLNLADLVDQQWLLPGAQTWLRQQIDASFLRQGLSPPSIRIETDFGSSALFDLIHGTDVITIAAERSRASWAPLTAISLPPEALDIQRRIAILHRDSAYVSPLAERMIEVLEQWDRSHLQ</sequence>